<dbReference type="PROSITE" id="PS50109">
    <property type="entry name" value="HIS_KIN"/>
    <property type="match status" value="1"/>
</dbReference>
<feature type="domain" description="Histidine kinase" evidence="9">
    <location>
        <begin position="95"/>
        <end position="306"/>
    </location>
</feature>
<protein>
    <recommendedName>
        <fullName evidence="2">histidine kinase</fullName>
        <ecNumber evidence="2">2.7.13.3</ecNumber>
    </recommendedName>
</protein>
<dbReference type="InterPro" id="IPR003594">
    <property type="entry name" value="HATPase_dom"/>
</dbReference>
<organism evidence="10 11">
    <name type="scientific">Janthinobacterium violaceinigrum</name>
    <dbReference type="NCBI Taxonomy" id="2654252"/>
    <lineage>
        <taxon>Bacteria</taxon>
        <taxon>Pseudomonadati</taxon>
        <taxon>Pseudomonadota</taxon>
        <taxon>Betaproteobacteria</taxon>
        <taxon>Burkholderiales</taxon>
        <taxon>Oxalobacteraceae</taxon>
        <taxon>Janthinobacterium</taxon>
    </lineage>
</organism>
<keyword evidence="4" id="KW-0808">Transferase</keyword>
<evidence type="ECO:0000256" key="8">
    <source>
        <dbReference type="ARBA" id="ARBA00023012"/>
    </source>
</evidence>
<dbReference type="PANTHER" id="PTHR43065:SF46">
    <property type="entry name" value="C4-DICARBOXYLATE TRANSPORT SENSOR PROTEIN DCTB"/>
    <property type="match status" value="1"/>
</dbReference>
<comment type="catalytic activity">
    <reaction evidence="1">
        <text>ATP + protein L-histidine = ADP + protein N-phospho-L-histidine.</text>
        <dbReference type="EC" id="2.7.13.3"/>
    </reaction>
</comment>
<evidence type="ECO:0000313" key="10">
    <source>
        <dbReference type="EMBL" id="KAB8065239.1"/>
    </source>
</evidence>
<keyword evidence="6" id="KW-0418">Kinase</keyword>
<dbReference type="GO" id="GO:0005524">
    <property type="term" value="F:ATP binding"/>
    <property type="evidence" value="ECO:0007669"/>
    <property type="project" value="UniProtKB-KW"/>
</dbReference>
<dbReference type="PANTHER" id="PTHR43065">
    <property type="entry name" value="SENSOR HISTIDINE KINASE"/>
    <property type="match status" value="1"/>
</dbReference>
<dbReference type="Pfam" id="PF00512">
    <property type="entry name" value="HisKA"/>
    <property type="match status" value="1"/>
</dbReference>
<evidence type="ECO:0000259" key="9">
    <source>
        <dbReference type="PROSITE" id="PS50109"/>
    </source>
</evidence>
<dbReference type="SMART" id="SM00388">
    <property type="entry name" value="HisKA"/>
    <property type="match status" value="1"/>
</dbReference>
<dbReference type="SMART" id="SM00387">
    <property type="entry name" value="HATPase_c"/>
    <property type="match status" value="1"/>
</dbReference>
<reference evidence="10 11" key="1">
    <citation type="submission" date="2019-10" db="EMBL/GenBank/DDBJ databases">
        <title>Three novel species isolated from a subtropical stream in China.</title>
        <authorList>
            <person name="Lu H."/>
        </authorList>
    </citation>
    <scope>NUCLEOTIDE SEQUENCE [LARGE SCALE GENOMIC DNA]</scope>
    <source>
        <strain evidence="10 11">FT13W</strain>
    </source>
</reference>
<dbReference type="InterPro" id="IPR005467">
    <property type="entry name" value="His_kinase_dom"/>
</dbReference>
<keyword evidence="5" id="KW-0547">Nucleotide-binding</keyword>
<evidence type="ECO:0000256" key="5">
    <source>
        <dbReference type="ARBA" id="ARBA00022741"/>
    </source>
</evidence>
<dbReference type="SUPFAM" id="SSF47384">
    <property type="entry name" value="Homodimeric domain of signal transducing histidine kinase"/>
    <property type="match status" value="1"/>
</dbReference>
<evidence type="ECO:0000256" key="6">
    <source>
        <dbReference type="ARBA" id="ARBA00022777"/>
    </source>
</evidence>
<dbReference type="EC" id="2.7.13.3" evidence="2"/>
<dbReference type="Proteomes" id="UP000468717">
    <property type="component" value="Unassembled WGS sequence"/>
</dbReference>
<evidence type="ECO:0000256" key="4">
    <source>
        <dbReference type="ARBA" id="ARBA00022679"/>
    </source>
</evidence>
<dbReference type="InterPro" id="IPR003661">
    <property type="entry name" value="HisK_dim/P_dom"/>
</dbReference>
<comment type="caution">
    <text evidence="10">The sequence shown here is derived from an EMBL/GenBank/DDBJ whole genome shotgun (WGS) entry which is preliminary data.</text>
</comment>
<dbReference type="Gene3D" id="1.10.287.130">
    <property type="match status" value="1"/>
</dbReference>
<evidence type="ECO:0000256" key="3">
    <source>
        <dbReference type="ARBA" id="ARBA00022553"/>
    </source>
</evidence>
<name>A0A6I1I6C0_9BURK</name>
<keyword evidence="7" id="KW-0067">ATP-binding</keyword>
<dbReference type="InterPro" id="IPR036097">
    <property type="entry name" value="HisK_dim/P_sf"/>
</dbReference>
<sequence>MRMDAGRHGPREGWLYHGREIRDAHTEAPLDIQISAAAPGRFATAAGRTPTLQQFQTNVTRLLKVELDAERERARSREALVHAGKMVAVGRMVASVNHEIKRPLASMQLLVENALDLIAHGDIDSAAENLSLLLRATGQMSELSRQLEGFSRKTPVNQASVSVLDVVEHACAVVSPKVKTRRCQLVVRADGHLVLADSDRLTLALVNLVDNALDASAGTSDPRIEIATSLQGAMVEILVRDHGPGIARHAMECLFDAFFTTKPYGEGLGLGLALSSEVIGEMGGELSARNHPDGGAEFRIVLPAVRSAP</sequence>
<dbReference type="SUPFAM" id="SSF55874">
    <property type="entry name" value="ATPase domain of HSP90 chaperone/DNA topoisomerase II/histidine kinase"/>
    <property type="match status" value="1"/>
</dbReference>
<dbReference type="Pfam" id="PF02518">
    <property type="entry name" value="HATPase_c"/>
    <property type="match status" value="1"/>
</dbReference>
<accession>A0A6I1I6C0</accession>
<keyword evidence="11" id="KW-1185">Reference proteome</keyword>
<keyword evidence="8" id="KW-0902">Two-component regulatory system</keyword>
<dbReference type="GO" id="GO:0000155">
    <property type="term" value="F:phosphorelay sensor kinase activity"/>
    <property type="evidence" value="ECO:0007669"/>
    <property type="project" value="InterPro"/>
</dbReference>
<evidence type="ECO:0000256" key="2">
    <source>
        <dbReference type="ARBA" id="ARBA00012438"/>
    </source>
</evidence>
<evidence type="ECO:0000256" key="1">
    <source>
        <dbReference type="ARBA" id="ARBA00000085"/>
    </source>
</evidence>
<dbReference type="Gene3D" id="3.30.565.10">
    <property type="entry name" value="Histidine kinase-like ATPase, C-terminal domain"/>
    <property type="match status" value="1"/>
</dbReference>
<dbReference type="InterPro" id="IPR004358">
    <property type="entry name" value="Sig_transdc_His_kin-like_C"/>
</dbReference>
<dbReference type="CDD" id="cd00082">
    <property type="entry name" value="HisKA"/>
    <property type="match status" value="1"/>
</dbReference>
<evidence type="ECO:0000256" key="7">
    <source>
        <dbReference type="ARBA" id="ARBA00022840"/>
    </source>
</evidence>
<evidence type="ECO:0000313" key="11">
    <source>
        <dbReference type="Proteomes" id="UP000468717"/>
    </source>
</evidence>
<proteinExistence type="predicted"/>
<dbReference type="AlphaFoldDB" id="A0A6I1I6C0"/>
<dbReference type="EMBL" id="WFLI01000008">
    <property type="protein sequence ID" value="KAB8065239.1"/>
    <property type="molecule type" value="Genomic_DNA"/>
</dbReference>
<keyword evidence="3" id="KW-0597">Phosphoprotein</keyword>
<dbReference type="PRINTS" id="PR00344">
    <property type="entry name" value="BCTRLSENSOR"/>
</dbReference>
<gene>
    <name evidence="10" type="ORF">GCN75_09550</name>
</gene>
<dbReference type="InterPro" id="IPR036890">
    <property type="entry name" value="HATPase_C_sf"/>
</dbReference>